<protein>
    <recommendedName>
        <fullName evidence="3">Small CPxCG-related zinc finger protein</fullName>
    </recommendedName>
</protein>
<sequence>MTSIPACPRCGRAPLTALRVAYTRNRWGGGGPRPRPEQWWECPACGWVGYRDTETAPLTTMRRPEGGEADCFFCGEEDGNVVSEPWRQEDGELRDWIVCLHCGTSNQRRVRPPAGG</sequence>
<evidence type="ECO:0008006" key="3">
    <source>
        <dbReference type="Google" id="ProtNLM"/>
    </source>
</evidence>
<organism evidence="1 2">
    <name type="scientific">Streptomyces polychromogenes</name>
    <dbReference type="NCBI Taxonomy" id="67342"/>
    <lineage>
        <taxon>Bacteria</taxon>
        <taxon>Bacillati</taxon>
        <taxon>Actinomycetota</taxon>
        <taxon>Actinomycetes</taxon>
        <taxon>Kitasatosporales</taxon>
        <taxon>Streptomycetaceae</taxon>
        <taxon>Streptomyces</taxon>
    </lineage>
</organism>
<proteinExistence type="predicted"/>
<evidence type="ECO:0000313" key="1">
    <source>
        <dbReference type="EMBL" id="GAA0275463.1"/>
    </source>
</evidence>
<name>A0ABN0V4V6_9ACTN</name>
<reference evidence="1 2" key="1">
    <citation type="journal article" date="2019" name="Int. J. Syst. Evol. Microbiol.">
        <title>The Global Catalogue of Microorganisms (GCM) 10K type strain sequencing project: providing services to taxonomists for standard genome sequencing and annotation.</title>
        <authorList>
            <consortium name="The Broad Institute Genomics Platform"/>
            <consortium name="The Broad Institute Genome Sequencing Center for Infectious Disease"/>
            <person name="Wu L."/>
            <person name="Ma J."/>
        </authorList>
    </citation>
    <scope>NUCLEOTIDE SEQUENCE [LARGE SCALE GENOMIC DNA]</scope>
    <source>
        <strain evidence="1 2">JCM 4505</strain>
    </source>
</reference>
<accession>A0ABN0V4V6</accession>
<dbReference type="RefSeq" id="WP_344153359.1">
    <property type="nucleotide sequence ID" value="NZ_BAAABV010000010.1"/>
</dbReference>
<dbReference type="EMBL" id="BAAABV010000010">
    <property type="protein sequence ID" value="GAA0275463.1"/>
    <property type="molecule type" value="Genomic_DNA"/>
</dbReference>
<evidence type="ECO:0000313" key="2">
    <source>
        <dbReference type="Proteomes" id="UP001501867"/>
    </source>
</evidence>
<comment type="caution">
    <text evidence="1">The sequence shown here is derived from an EMBL/GenBank/DDBJ whole genome shotgun (WGS) entry which is preliminary data.</text>
</comment>
<gene>
    <name evidence="1" type="ORF">GCM10010302_11330</name>
</gene>
<dbReference type="Proteomes" id="UP001501867">
    <property type="component" value="Unassembled WGS sequence"/>
</dbReference>
<keyword evidence="2" id="KW-1185">Reference proteome</keyword>